<dbReference type="RefSeq" id="WP_338751919.1">
    <property type="nucleotide sequence ID" value="NZ_CP147404.1"/>
</dbReference>
<gene>
    <name evidence="2" type="ORF">WDJ61_17080</name>
</gene>
<sequence>MLVKERTIPLTISILEALARNLPEHHAKQLIIEDELAKSRAGHRGEQSIDYHLSFFPDDHLILHNVRLASGDHFFQIDTLIICPNMIVILEVKNIAGTLFFDEAFHQLIRTIEEKEEAFPDPILQVWRQQRQLESWLTSHKFPTIPIVPFVVISNPSTIIKNDPTHKIVRQTVIHASVIPFKFDRLHQMYKNQLLSLKETKKMSRLLIKHHQPYRPDLLRQLQISEKELLTGAKCEKCQHQPMQRNIGKWHCSRCNHYSIDAHIPALTDYALLHSPTITNKQFRDYFQIQSSAVAKRLLGAMNLEQSGNRRNRIYHLS</sequence>
<evidence type="ECO:0000313" key="2">
    <source>
        <dbReference type="EMBL" id="WXB92916.1"/>
    </source>
</evidence>
<proteinExistence type="predicted"/>
<name>A0ABZ2N5N0_9BACI</name>
<evidence type="ECO:0000313" key="3">
    <source>
        <dbReference type="Proteomes" id="UP001387364"/>
    </source>
</evidence>
<reference evidence="2 3" key="1">
    <citation type="submission" date="2024-02" db="EMBL/GenBank/DDBJ databases">
        <title>Seven novel Bacillus-like species.</title>
        <authorList>
            <person name="Liu G."/>
        </authorList>
    </citation>
    <scope>NUCLEOTIDE SEQUENCE [LARGE SCALE GENOMIC DNA]</scope>
    <source>
        <strain evidence="2 3">FJAT-52991</strain>
    </source>
</reference>
<feature type="domain" description="NERD" evidence="1">
    <location>
        <begin position="41"/>
        <end position="156"/>
    </location>
</feature>
<dbReference type="Proteomes" id="UP001387364">
    <property type="component" value="Chromosome"/>
</dbReference>
<accession>A0ABZ2N5N0</accession>
<organism evidence="2 3">
    <name type="scientific">Bacillus kandeliae</name>
    <dbReference type="NCBI Taxonomy" id="3129297"/>
    <lineage>
        <taxon>Bacteria</taxon>
        <taxon>Bacillati</taxon>
        <taxon>Bacillota</taxon>
        <taxon>Bacilli</taxon>
        <taxon>Bacillales</taxon>
        <taxon>Bacillaceae</taxon>
        <taxon>Bacillus</taxon>
    </lineage>
</organism>
<protein>
    <submittedName>
        <fullName evidence="2">Nuclease-related domain-containing protein</fullName>
    </submittedName>
</protein>
<dbReference type="PROSITE" id="PS50965">
    <property type="entry name" value="NERD"/>
    <property type="match status" value="1"/>
</dbReference>
<dbReference type="EMBL" id="CP147404">
    <property type="protein sequence ID" value="WXB92916.1"/>
    <property type="molecule type" value="Genomic_DNA"/>
</dbReference>
<keyword evidence="3" id="KW-1185">Reference proteome</keyword>
<dbReference type="InterPro" id="IPR011528">
    <property type="entry name" value="NERD"/>
</dbReference>
<evidence type="ECO:0000259" key="1">
    <source>
        <dbReference type="PROSITE" id="PS50965"/>
    </source>
</evidence>
<dbReference type="Pfam" id="PF08378">
    <property type="entry name" value="NERD"/>
    <property type="match status" value="1"/>
</dbReference>